<name>A0A087UJF4_STEMI</name>
<proteinExistence type="predicted"/>
<accession>A0A087UJF4</accession>
<gene>
    <name evidence="1" type="ORF">X975_05201</name>
</gene>
<keyword evidence="2" id="KW-1185">Reference proteome</keyword>
<reference evidence="1 2" key="1">
    <citation type="submission" date="2013-11" db="EMBL/GenBank/DDBJ databases">
        <title>Genome sequencing of Stegodyphus mimosarum.</title>
        <authorList>
            <person name="Bechsgaard J."/>
        </authorList>
    </citation>
    <scope>NUCLEOTIDE SEQUENCE [LARGE SCALE GENOMIC DNA]</scope>
</reference>
<organism evidence="1 2">
    <name type="scientific">Stegodyphus mimosarum</name>
    <name type="common">African social velvet spider</name>
    <dbReference type="NCBI Taxonomy" id="407821"/>
    <lineage>
        <taxon>Eukaryota</taxon>
        <taxon>Metazoa</taxon>
        <taxon>Ecdysozoa</taxon>
        <taxon>Arthropoda</taxon>
        <taxon>Chelicerata</taxon>
        <taxon>Arachnida</taxon>
        <taxon>Araneae</taxon>
        <taxon>Araneomorphae</taxon>
        <taxon>Entelegynae</taxon>
        <taxon>Eresoidea</taxon>
        <taxon>Eresidae</taxon>
        <taxon>Stegodyphus</taxon>
    </lineage>
</organism>
<sequence length="192" mass="22001">MLERFLQEHYVSSSPSPVYTGLCTISTSTYLEPSEFTIPLTKAGPKSFDSLFPGDVKNDLEIESFQGSFRITGIQIKLEPDSNKVGKPLKIFCDICNTYENIHFEETREKSLNSLIVINFRSKLLVKPNQKAMISVVIDDLKPALCWAVEEDSVKYQSYQGIFRMTIKSNLKLKGSKRKRCFIEKILYIVRK</sequence>
<feature type="non-terminal residue" evidence="1">
    <location>
        <position position="192"/>
    </location>
</feature>
<dbReference type="EMBL" id="KK120089">
    <property type="protein sequence ID" value="KFM77493.1"/>
    <property type="molecule type" value="Genomic_DNA"/>
</dbReference>
<dbReference type="Proteomes" id="UP000054359">
    <property type="component" value="Unassembled WGS sequence"/>
</dbReference>
<protein>
    <submittedName>
        <fullName evidence="1">Uncharacterized protein</fullName>
    </submittedName>
</protein>
<dbReference type="AlphaFoldDB" id="A0A087UJF4"/>
<evidence type="ECO:0000313" key="1">
    <source>
        <dbReference type="EMBL" id="KFM77493.1"/>
    </source>
</evidence>
<dbReference type="OrthoDB" id="6437913at2759"/>
<evidence type="ECO:0000313" key="2">
    <source>
        <dbReference type="Proteomes" id="UP000054359"/>
    </source>
</evidence>